<evidence type="ECO:0008006" key="6">
    <source>
        <dbReference type="Google" id="ProtNLM"/>
    </source>
</evidence>
<reference evidence="4" key="2">
    <citation type="submission" date="2020-09" db="EMBL/GenBank/DDBJ databases">
        <authorList>
            <person name="Sun Q."/>
            <person name="Ohkuma M."/>
        </authorList>
    </citation>
    <scope>NUCLEOTIDE SEQUENCE</scope>
    <source>
        <strain evidence="4">JCM 13064</strain>
    </source>
</reference>
<dbReference type="GO" id="GO:0016740">
    <property type="term" value="F:transferase activity"/>
    <property type="evidence" value="ECO:0007669"/>
    <property type="project" value="UniProtKB-KW"/>
</dbReference>
<feature type="domain" description="Glycosyltransferase 2-like" evidence="2">
    <location>
        <begin position="4"/>
        <end position="137"/>
    </location>
</feature>
<dbReference type="PANTHER" id="PTHR43685">
    <property type="entry name" value="GLYCOSYLTRANSFERASE"/>
    <property type="match status" value="1"/>
</dbReference>
<protein>
    <recommendedName>
        <fullName evidence="6">Glycosyltransferase</fullName>
    </recommendedName>
</protein>
<dbReference type="SUPFAM" id="SSF53448">
    <property type="entry name" value="Nucleotide-diphospho-sugar transferases"/>
    <property type="match status" value="1"/>
</dbReference>
<dbReference type="Proteomes" id="UP000645217">
    <property type="component" value="Unassembled WGS sequence"/>
</dbReference>
<name>A0A917R8A5_9ACTN</name>
<feature type="domain" description="Galactosyltransferase C-terminal" evidence="3">
    <location>
        <begin position="173"/>
        <end position="217"/>
    </location>
</feature>
<evidence type="ECO:0000313" key="4">
    <source>
        <dbReference type="EMBL" id="GGK95133.1"/>
    </source>
</evidence>
<evidence type="ECO:0000259" key="2">
    <source>
        <dbReference type="Pfam" id="PF00535"/>
    </source>
</evidence>
<accession>A0A917R8A5</accession>
<evidence type="ECO:0000256" key="1">
    <source>
        <dbReference type="ARBA" id="ARBA00022679"/>
    </source>
</evidence>
<dbReference type="InterPro" id="IPR027791">
    <property type="entry name" value="Galactosyl_T_C"/>
</dbReference>
<proteinExistence type="predicted"/>
<dbReference type="PANTHER" id="PTHR43685:SF3">
    <property type="entry name" value="SLR2126 PROTEIN"/>
    <property type="match status" value="1"/>
</dbReference>
<evidence type="ECO:0000259" key="3">
    <source>
        <dbReference type="Pfam" id="PF02709"/>
    </source>
</evidence>
<dbReference type="InterPro" id="IPR029044">
    <property type="entry name" value="Nucleotide-diphossugar_trans"/>
</dbReference>
<comment type="caution">
    <text evidence="4">The sequence shown here is derived from an EMBL/GenBank/DDBJ whole genome shotgun (WGS) entry which is preliminary data.</text>
</comment>
<keyword evidence="1" id="KW-0808">Transferase</keyword>
<reference evidence="4" key="1">
    <citation type="journal article" date="2014" name="Int. J. Syst. Evol. Microbiol.">
        <title>Complete genome sequence of Corynebacterium casei LMG S-19264T (=DSM 44701T), isolated from a smear-ripened cheese.</title>
        <authorList>
            <consortium name="US DOE Joint Genome Institute (JGI-PGF)"/>
            <person name="Walter F."/>
            <person name="Albersmeier A."/>
            <person name="Kalinowski J."/>
            <person name="Ruckert C."/>
        </authorList>
    </citation>
    <scope>NUCLEOTIDE SEQUENCE</scope>
    <source>
        <strain evidence="4">JCM 13064</strain>
    </source>
</reference>
<dbReference type="Pfam" id="PF00535">
    <property type="entry name" value="Glycos_transf_2"/>
    <property type="match status" value="1"/>
</dbReference>
<keyword evidence="5" id="KW-1185">Reference proteome</keyword>
<evidence type="ECO:0000313" key="5">
    <source>
        <dbReference type="Proteomes" id="UP000645217"/>
    </source>
</evidence>
<dbReference type="AlphaFoldDB" id="A0A917R8A5"/>
<dbReference type="InterPro" id="IPR050834">
    <property type="entry name" value="Glycosyltransf_2"/>
</dbReference>
<dbReference type="EMBL" id="BMNT01000022">
    <property type="protein sequence ID" value="GGK95133.1"/>
    <property type="molecule type" value="Genomic_DNA"/>
</dbReference>
<dbReference type="Gene3D" id="3.90.550.10">
    <property type="entry name" value="Spore Coat Polysaccharide Biosynthesis Protein SpsA, Chain A"/>
    <property type="match status" value="1"/>
</dbReference>
<organism evidence="4 5">
    <name type="scientific">Sphaerisporangium melleum</name>
    <dbReference type="NCBI Taxonomy" id="321316"/>
    <lineage>
        <taxon>Bacteria</taxon>
        <taxon>Bacillati</taxon>
        <taxon>Actinomycetota</taxon>
        <taxon>Actinomycetes</taxon>
        <taxon>Streptosporangiales</taxon>
        <taxon>Streptosporangiaceae</taxon>
        <taxon>Sphaerisporangium</taxon>
    </lineage>
</organism>
<dbReference type="InterPro" id="IPR001173">
    <property type="entry name" value="Glyco_trans_2-like"/>
</dbReference>
<dbReference type="Pfam" id="PF02709">
    <property type="entry name" value="Glyco_transf_7C"/>
    <property type="match status" value="1"/>
</dbReference>
<gene>
    <name evidence="4" type="ORF">GCM10007964_41860</name>
</gene>
<sequence length="377" mass="41713">MKVSVVIPAFNARSKLRLLLYTLAHSVLDPGDSFELVVADDGSTDGTGEMVAELAVDDLTYLYLPRTDRSSRAAARNAAIAKATGELIVMVDADTVVGPAYLAEHVRYHRLRNDLVVIGPRPDLGDGDFDEERLRREFTFDAMPAVAWGDPREQVLAEFSGNMNRLAICWHLLFTCNASVRIEHLRRLGGFDEAFLGWGLEDTDLGYRLRQAGLAFAFNASAVAYHQRRRGIDAGMYGDWVRNLAYMMDKHQAPEVAIQSIVGLAMNPADRRIGWVEAMRCFEFAARALEGRLPVPITYRLVVVEEDTVDAATAELVARGATSDLLVIDETRGAELAGLVQCMDASGELLYFHRPSAARRAEIFSRYPVAESFNGLL</sequence>